<dbReference type="AlphaFoldDB" id="A0A059AF18"/>
<feature type="transmembrane region" description="Helical" evidence="1">
    <location>
        <begin position="412"/>
        <end position="435"/>
    </location>
</feature>
<sequence>MAPEPRPLDRNCMEWTVYVNKKLEQMPLGEQPTWKKRCVYKVPACVVTDLNSKAYRPQVVSFGPYHYDKEHLRPMEEHKERALLCILKRSQKPIECFLESLREVAGDLAESYESLDPEWKEGSCEGATDRFLELMIIDGCFMLEILRTGTKRVEDYAPNDPIFGNHGKYHILPYIRRDMLMLENQLPIQVLERLVTLENDDGKKDDELINRLILNFYSPGMRITSMGKCLHVLDVFRKSMLRDFKSTQPELDKMGHDGSEEIIRSATELRDAGIRFKKSKTKSLNDISYSWGVLRLPAIVVDDTTESTFLNLIAFERFHVGAGSEVTSYIYFMNSIINNEQDVALLHARGIIQNAIGSNKVVAKLFNSLSKDVTFDCDGSLDAVHRKVSEHCKRRLNRWRARLYRTYFRNPWARLSLIAAIVLLTLVMIQTVFIAGG</sequence>
<dbReference type="eggNOG" id="ENOG502QR4P">
    <property type="taxonomic scope" value="Eukaryota"/>
</dbReference>
<keyword evidence="1" id="KW-0812">Transmembrane</keyword>
<protein>
    <submittedName>
        <fullName evidence="2">Uncharacterized protein</fullName>
    </submittedName>
</protein>
<dbReference type="InterPro" id="IPR004158">
    <property type="entry name" value="DUF247_pln"/>
</dbReference>
<keyword evidence="1" id="KW-0472">Membrane</keyword>
<proteinExistence type="predicted"/>
<dbReference type="STRING" id="71139.A0A059AF18"/>
<reference evidence="2" key="1">
    <citation type="submission" date="2013-07" db="EMBL/GenBank/DDBJ databases">
        <title>The genome of Eucalyptus grandis.</title>
        <authorList>
            <person name="Schmutz J."/>
            <person name="Hayes R."/>
            <person name="Myburg A."/>
            <person name="Tuskan G."/>
            <person name="Grattapaglia D."/>
            <person name="Rokhsar D.S."/>
        </authorList>
    </citation>
    <scope>NUCLEOTIDE SEQUENCE</scope>
    <source>
        <tissue evidence="2">Leaf extractions</tissue>
    </source>
</reference>
<evidence type="ECO:0000256" key="1">
    <source>
        <dbReference type="SAM" id="Phobius"/>
    </source>
</evidence>
<dbReference type="InParanoid" id="A0A059AF18"/>
<dbReference type="Pfam" id="PF03140">
    <property type="entry name" value="DUF247"/>
    <property type="match status" value="1"/>
</dbReference>
<gene>
    <name evidence="2" type="ORF">EUGRSUZ_J01674</name>
</gene>
<dbReference type="PANTHER" id="PTHR31170">
    <property type="entry name" value="BNAC04G53230D PROTEIN"/>
    <property type="match status" value="1"/>
</dbReference>
<keyword evidence="1" id="KW-1133">Transmembrane helix</keyword>
<dbReference type="PANTHER" id="PTHR31170:SF18">
    <property type="entry name" value="(WILD MALAYSIAN BANANA) HYPOTHETICAL PROTEIN"/>
    <property type="match status" value="1"/>
</dbReference>
<organism evidence="2">
    <name type="scientific">Eucalyptus grandis</name>
    <name type="common">Flooded gum</name>
    <dbReference type="NCBI Taxonomy" id="71139"/>
    <lineage>
        <taxon>Eukaryota</taxon>
        <taxon>Viridiplantae</taxon>
        <taxon>Streptophyta</taxon>
        <taxon>Embryophyta</taxon>
        <taxon>Tracheophyta</taxon>
        <taxon>Spermatophyta</taxon>
        <taxon>Magnoliopsida</taxon>
        <taxon>eudicotyledons</taxon>
        <taxon>Gunneridae</taxon>
        <taxon>Pentapetalae</taxon>
        <taxon>rosids</taxon>
        <taxon>malvids</taxon>
        <taxon>Myrtales</taxon>
        <taxon>Myrtaceae</taxon>
        <taxon>Myrtoideae</taxon>
        <taxon>Eucalypteae</taxon>
        <taxon>Eucalyptus</taxon>
    </lineage>
</organism>
<accession>A0A059AF18</accession>
<evidence type="ECO:0000313" key="2">
    <source>
        <dbReference type="EMBL" id="KCW52256.1"/>
    </source>
</evidence>
<name>A0A059AF18_EUCGR</name>
<dbReference type="Gramene" id="KCW52256">
    <property type="protein sequence ID" value="KCW52256"/>
    <property type="gene ID" value="EUGRSUZ_J01674"/>
</dbReference>
<dbReference type="EMBL" id="KK198762">
    <property type="protein sequence ID" value="KCW52256.1"/>
    <property type="molecule type" value="Genomic_DNA"/>
</dbReference>
<dbReference type="OMA" id="YKFLNLM"/>